<dbReference type="InParanoid" id="A0A3Q1J8E7"/>
<reference evidence="1" key="2">
    <citation type="submission" date="2025-08" db="UniProtKB">
        <authorList>
            <consortium name="Ensembl"/>
        </authorList>
    </citation>
    <scope>IDENTIFICATION</scope>
</reference>
<evidence type="ECO:0000313" key="2">
    <source>
        <dbReference type="Proteomes" id="UP000265040"/>
    </source>
</evidence>
<reference evidence="1" key="3">
    <citation type="submission" date="2025-09" db="UniProtKB">
        <authorList>
            <consortium name="Ensembl"/>
        </authorList>
    </citation>
    <scope>IDENTIFICATION</scope>
</reference>
<dbReference type="AlphaFoldDB" id="A0A3Q1J8E7"/>
<name>A0A3Q1J8E7_ANATE</name>
<evidence type="ECO:0000313" key="1">
    <source>
        <dbReference type="Ensembl" id="ENSATEP00000029115.1"/>
    </source>
</evidence>
<dbReference type="Ensembl" id="ENSATET00000029560.2">
    <property type="protein sequence ID" value="ENSATEP00000029115.1"/>
    <property type="gene ID" value="ENSATEG00000020083.2"/>
</dbReference>
<proteinExistence type="predicted"/>
<organism evidence="1 2">
    <name type="scientific">Anabas testudineus</name>
    <name type="common">Climbing perch</name>
    <name type="synonym">Anthias testudineus</name>
    <dbReference type="NCBI Taxonomy" id="64144"/>
    <lineage>
        <taxon>Eukaryota</taxon>
        <taxon>Metazoa</taxon>
        <taxon>Chordata</taxon>
        <taxon>Craniata</taxon>
        <taxon>Vertebrata</taxon>
        <taxon>Euteleostomi</taxon>
        <taxon>Actinopterygii</taxon>
        <taxon>Neopterygii</taxon>
        <taxon>Teleostei</taxon>
        <taxon>Neoteleostei</taxon>
        <taxon>Acanthomorphata</taxon>
        <taxon>Anabantaria</taxon>
        <taxon>Anabantiformes</taxon>
        <taxon>Anabantoidei</taxon>
        <taxon>Anabantidae</taxon>
        <taxon>Anabas</taxon>
    </lineage>
</organism>
<protein>
    <submittedName>
        <fullName evidence="1">Uncharacterized protein</fullName>
    </submittedName>
</protein>
<reference evidence="1" key="1">
    <citation type="submission" date="2021-04" db="EMBL/GenBank/DDBJ databases">
        <authorList>
            <consortium name="Wellcome Sanger Institute Data Sharing"/>
        </authorList>
    </citation>
    <scope>NUCLEOTIDE SEQUENCE [LARGE SCALE GENOMIC DNA]</scope>
</reference>
<sequence>YENPNCAEGTSYLTTLPSPDISPHKCAHIAAQKNTHIRKHIFFFLFLLSDSVRTNTVSC</sequence>
<accession>A0A3Q1J8E7</accession>
<dbReference type="Proteomes" id="UP000265040">
    <property type="component" value="Chromosome 16"/>
</dbReference>
<keyword evidence="2" id="KW-1185">Reference proteome</keyword>